<dbReference type="PANTHER" id="PTHR11113">
    <property type="entry name" value="N-ACETYLGLUCOSAMINE-6-PHOSPHATE DEACETYLASE"/>
    <property type="match status" value="1"/>
</dbReference>
<evidence type="ECO:0000256" key="4">
    <source>
        <dbReference type="ARBA" id="ARBA00023277"/>
    </source>
</evidence>
<feature type="binding site" evidence="8">
    <location>
        <position position="129"/>
    </location>
    <ligand>
        <name>Zn(2+)</name>
        <dbReference type="ChEBI" id="CHEBI:29105"/>
    </ligand>
</feature>
<keyword evidence="11" id="KW-1185">Reference proteome</keyword>
<name>A0A1G6SY75_9GAMM</name>
<dbReference type="CDD" id="cd00854">
    <property type="entry name" value="NagA"/>
    <property type="match status" value="1"/>
</dbReference>
<feature type="active site" description="Proton donor/acceptor" evidence="6">
    <location>
        <position position="271"/>
    </location>
</feature>
<evidence type="ECO:0000256" key="3">
    <source>
        <dbReference type="ARBA" id="ARBA00022801"/>
    </source>
</evidence>
<dbReference type="InterPro" id="IPR011059">
    <property type="entry name" value="Metal-dep_hydrolase_composite"/>
</dbReference>
<reference evidence="10 11" key="1">
    <citation type="submission" date="2016-10" db="EMBL/GenBank/DDBJ databases">
        <authorList>
            <person name="de Groot N.N."/>
        </authorList>
    </citation>
    <scope>NUCLEOTIDE SEQUENCE [LARGE SCALE GENOMIC DNA]</scope>
    <source>
        <strain evidence="10 11">DSM 16957</strain>
    </source>
</reference>
<accession>A0A1G6SY75</accession>
<comment type="cofactor">
    <cofactor evidence="8">
        <name>a divalent metal cation</name>
        <dbReference type="ChEBI" id="CHEBI:60240"/>
    </cofactor>
    <text evidence="8">Binds 1 divalent metal cation per subunit.</text>
</comment>
<evidence type="ECO:0000256" key="6">
    <source>
        <dbReference type="PIRSR" id="PIRSR038994-1"/>
    </source>
</evidence>
<evidence type="ECO:0000256" key="5">
    <source>
        <dbReference type="PIRNR" id="PIRNR038994"/>
    </source>
</evidence>
<dbReference type="OrthoDB" id="9776488at2"/>
<evidence type="ECO:0000259" key="9">
    <source>
        <dbReference type="Pfam" id="PF01979"/>
    </source>
</evidence>
<feature type="binding site" evidence="7">
    <location>
        <begin position="217"/>
        <end position="218"/>
    </location>
    <ligand>
        <name>substrate</name>
    </ligand>
</feature>
<feature type="binding site" evidence="7">
    <location>
        <position position="249"/>
    </location>
    <ligand>
        <name>substrate</name>
    </ligand>
</feature>
<dbReference type="GO" id="GO:0008448">
    <property type="term" value="F:N-acetylglucosamine-6-phosphate deacetylase activity"/>
    <property type="evidence" value="ECO:0007669"/>
    <property type="project" value="InterPro"/>
</dbReference>
<keyword evidence="4 5" id="KW-0119">Carbohydrate metabolism</keyword>
<feature type="binding site" evidence="8">
    <location>
        <position position="193"/>
    </location>
    <ligand>
        <name>Zn(2+)</name>
        <dbReference type="ChEBI" id="CHEBI:29105"/>
    </ligand>
</feature>
<dbReference type="SUPFAM" id="SSF51338">
    <property type="entry name" value="Composite domain of metallo-dependent hydrolases"/>
    <property type="match status" value="1"/>
</dbReference>
<evidence type="ECO:0000256" key="2">
    <source>
        <dbReference type="ARBA" id="ARBA00022723"/>
    </source>
</evidence>
<evidence type="ECO:0000256" key="8">
    <source>
        <dbReference type="PIRSR" id="PIRSR038994-3"/>
    </source>
</evidence>
<feature type="domain" description="Amidohydrolase-related" evidence="9">
    <location>
        <begin position="51"/>
        <end position="363"/>
    </location>
</feature>
<dbReference type="RefSeq" id="WP_091239033.1">
    <property type="nucleotide sequence ID" value="NZ_FNAG01000001.1"/>
</dbReference>
<dbReference type="Gene3D" id="3.20.20.140">
    <property type="entry name" value="Metal-dependent hydrolases"/>
    <property type="match status" value="1"/>
</dbReference>
<dbReference type="Proteomes" id="UP000199603">
    <property type="component" value="Unassembled WGS sequence"/>
</dbReference>
<dbReference type="EMBL" id="FNAG01000001">
    <property type="protein sequence ID" value="SDD21701.1"/>
    <property type="molecule type" value="Genomic_DNA"/>
</dbReference>
<protein>
    <submittedName>
        <fullName evidence="10">N-acetylglucosamine 6-phosphate deacetylase</fullName>
    </submittedName>
</protein>
<feature type="binding site" evidence="7">
    <location>
        <position position="140"/>
    </location>
    <ligand>
        <name>substrate</name>
    </ligand>
</feature>
<dbReference type="Pfam" id="PF01979">
    <property type="entry name" value="Amidohydro_1"/>
    <property type="match status" value="1"/>
</dbReference>
<dbReference type="PIRSF" id="PIRSF038994">
    <property type="entry name" value="NagA"/>
    <property type="match status" value="1"/>
</dbReference>
<evidence type="ECO:0000313" key="11">
    <source>
        <dbReference type="Proteomes" id="UP000199603"/>
    </source>
</evidence>
<dbReference type="GO" id="GO:0006046">
    <property type="term" value="P:N-acetylglucosamine catabolic process"/>
    <property type="evidence" value="ECO:0007669"/>
    <property type="project" value="TreeGrafter"/>
</dbReference>
<feature type="binding site" evidence="8">
    <location>
        <position position="214"/>
    </location>
    <ligand>
        <name>Zn(2+)</name>
        <dbReference type="ChEBI" id="CHEBI:29105"/>
    </ligand>
</feature>
<evidence type="ECO:0000256" key="1">
    <source>
        <dbReference type="ARBA" id="ARBA00010716"/>
    </source>
</evidence>
<evidence type="ECO:0000313" key="10">
    <source>
        <dbReference type="EMBL" id="SDD21701.1"/>
    </source>
</evidence>
<sequence>MQQLVRAARVLSTQGWLEQAAVGIDGGRIAWLGPSARAPQAQTEWDLGEAMLAPGFIDLQVNGGGGVLLNDDSSVSAMRRIAAAHRRFGTTGILPTLISDTPEATRAALAAAREAVTQRVPGVLGLHLEGPYLSPERRGVHRAENFRQIQAEERTALLAHGLPHLLITLAPEAVAPPLLRELRAAGIRLSAGHSAATFEQAEVAFAAGVDGVTHLFNAMNPISARAPGLLGAALLNTDVWAGLIVDGHHLHPASLQLALRMKPERCFLVSDAMSPLGTSMREFMLDGRRVLVRDDRLETEDGTLAGACIDLCTAVRVCREQSGIALEEVLRMATTYPADFLGLPERGRIEVGAWADLVHLSPDLRAQATWLEGQHQPSVG</sequence>
<keyword evidence="2 8" id="KW-0479">Metal-binding</keyword>
<dbReference type="GO" id="GO:0046872">
    <property type="term" value="F:metal ion binding"/>
    <property type="evidence" value="ECO:0007669"/>
    <property type="project" value="UniProtKB-KW"/>
</dbReference>
<feature type="binding site" evidence="7">
    <location>
        <position position="225"/>
    </location>
    <ligand>
        <name>substrate</name>
    </ligand>
</feature>
<feature type="binding site" evidence="7">
    <location>
        <begin position="304"/>
        <end position="306"/>
    </location>
    <ligand>
        <name>substrate</name>
    </ligand>
</feature>
<keyword evidence="3 5" id="KW-0378">Hydrolase</keyword>
<organism evidence="10 11">
    <name type="scientific">Aquimonas voraii</name>
    <dbReference type="NCBI Taxonomy" id="265719"/>
    <lineage>
        <taxon>Bacteria</taxon>
        <taxon>Pseudomonadati</taxon>
        <taxon>Pseudomonadota</taxon>
        <taxon>Gammaproteobacteria</taxon>
        <taxon>Lysobacterales</taxon>
        <taxon>Lysobacteraceae</taxon>
        <taxon>Aquimonas</taxon>
    </lineage>
</organism>
<dbReference type="NCBIfam" id="TIGR00221">
    <property type="entry name" value="nagA"/>
    <property type="match status" value="1"/>
</dbReference>
<dbReference type="STRING" id="265719.SAMN04488509_101766"/>
<evidence type="ECO:0000256" key="7">
    <source>
        <dbReference type="PIRSR" id="PIRSR038994-2"/>
    </source>
</evidence>
<dbReference type="AlphaFoldDB" id="A0A1G6SY75"/>
<dbReference type="InterPro" id="IPR006680">
    <property type="entry name" value="Amidohydro-rel"/>
</dbReference>
<dbReference type="PANTHER" id="PTHR11113:SF14">
    <property type="entry name" value="N-ACETYLGLUCOSAMINE-6-PHOSPHATE DEACETYLASE"/>
    <property type="match status" value="1"/>
</dbReference>
<proteinExistence type="inferred from homology"/>
<dbReference type="Gene3D" id="2.30.40.10">
    <property type="entry name" value="Urease, subunit C, domain 1"/>
    <property type="match status" value="1"/>
</dbReference>
<dbReference type="InterPro" id="IPR003764">
    <property type="entry name" value="GlcNAc_6-P_deAcase"/>
</dbReference>
<dbReference type="SUPFAM" id="SSF51556">
    <property type="entry name" value="Metallo-dependent hydrolases"/>
    <property type="match status" value="1"/>
</dbReference>
<dbReference type="InterPro" id="IPR032466">
    <property type="entry name" value="Metal_Hydrolase"/>
</dbReference>
<comment type="similarity">
    <text evidence="1 5">Belongs to the metallo-dependent hydrolases superfamily. NagA family.</text>
</comment>
<gene>
    <name evidence="10" type="ORF">SAMN04488509_101766</name>
</gene>